<comment type="caution">
    <text evidence="2">The sequence shown here is derived from an EMBL/GenBank/DDBJ whole genome shotgun (WGS) entry which is preliminary data.</text>
</comment>
<evidence type="ECO:0000313" key="2">
    <source>
        <dbReference type="EMBL" id="KAK1676156.1"/>
    </source>
</evidence>
<gene>
    <name evidence="2" type="ORF">BDP55DRAFT_110017</name>
</gene>
<dbReference type="Proteomes" id="UP001224890">
    <property type="component" value="Unassembled WGS sequence"/>
</dbReference>
<dbReference type="GeneID" id="85449900"/>
<keyword evidence="1" id="KW-0732">Signal</keyword>
<keyword evidence="3" id="KW-1185">Reference proteome</keyword>
<dbReference type="AlphaFoldDB" id="A0AAJ0AQV1"/>
<dbReference type="EMBL" id="JAHMHR010000018">
    <property type="protein sequence ID" value="KAK1676156.1"/>
    <property type="molecule type" value="Genomic_DNA"/>
</dbReference>
<sequence>MRQHLQPPWATSSPSALLLHMQMSPLVQATLDGGKIISASPICQPCRISYLHPPNHPGKFSQFEITLSSLPQDQGPSIAFSPHLPAFFSNDLPQVVKAAKSDTRD</sequence>
<reference evidence="2" key="1">
    <citation type="submission" date="2021-06" db="EMBL/GenBank/DDBJ databases">
        <title>Comparative genomics, transcriptomics and evolutionary studies reveal genomic signatures of adaptation to plant cell wall in hemibiotrophic fungi.</title>
        <authorList>
            <consortium name="DOE Joint Genome Institute"/>
            <person name="Baroncelli R."/>
            <person name="Diaz J.F."/>
            <person name="Benocci T."/>
            <person name="Peng M."/>
            <person name="Battaglia E."/>
            <person name="Haridas S."/>
            <person name="Andreopoulos W."/>
            <person name="Labutti K."/>
            <person name="Pangilinan J."/>
            <person name="Floch G.L."/>
            <person name="Makela M.R."/>
            <person name="Henrissat B."/>
            <person name="Grigoriev I.V."/>
            <person name="Crouch J.A."/>
            <person name="De Vries R.P."/>
            <person name="Sukno S.A."/>
            <person name="Thon M.R."/>
        </authorList>
    </citation>
    <scope>NUCLEOTIDE SEQUENCE</scope>
    <source>
        <strain evidence="2">CBS 193.32</strain>
    </source>
</reference>
<evidence type="ECO:0000256" key="1">
    <source>
        <dbReference type="SAM" id="SignalP"/>
    </source>
</evidence>
<feature type="signal peptide" evidence="1">
    <location>
        <begin position="1"/>
        <end position="29"/>
    </location>
</feature>
<organism evidence="2 3">
    <name type="scientific">Colletotrichum godetiae</name>
    <dbReference type="NCBI Taxonomy" id="1209918"/>
    <lineage>
        <taxon>Eukaryota</taxon>
        <taxon>Fungi</taxon>
        <taxon>Dikarya</taxon>
        <taxon>Ascomycota</taxon>
        <taxon>Pezizomycotina</taxon>
        <taxon>Sordariomycetes</taxon>
        <taxon>Hypocreomycetidae</taxon>
        <taxon>Glomerellales</taxon>
        <taxon>Glomerellaceae</taxon>
        <taxon>Colletotrichum</taxon>
        <taxon>Colletotrichum acutatum species complex</taxon>
    </lineage>
</organism>
<name>A0AAJ0AQV1_9PEZI</name>
<feature type="chain" id="PRO_5042563753" evidence="1">
    <location>
        <begin position="30"/>
        <end position="105"/>
    </location>
</feature>
<accession>A0AAJ0AQV1</accession>
<evidence type="ECO:0000313" key="3">
    <source>
        <dbReference type="Proteomes" id="UP001224890"/>
    </source>
</evidence>
<protein>
    <submittedName>
        <fullName evidence="2">Uncharacterized protein</fullName>
    </submittedName>
</protein>
<dbReference type="RefSeq" id="XP_060430159.1">
    <property type="nucleotide sequence ID" value="XM_060565374.1"/>
</dbReference>
<proteinExistence type="predicted"/>